<dbReference type="InterPro" id="IPR018314">
    <property type="entry name" value="RsmB/NOL1/NOP2-like_CS"/>
</dbReference>
<evidence type="ECO:0000256" key="6">
    <source>
        <dbReference type="PROSITE-ProRule" id="PRU01023"/>
    </source>
</evidence>
<dbReference type="EMBL" id="FUGE01000163">
    <property type="protein sequence ID" value="SJM72369.1"/>
    <property type="molecule type" value="Genomic_DNA"/>
</dbReference>
<evidence type="ECO:0000256" key="3">
    <source>
        <dbReference type="ARBA" id="ARBA00022679"/>
    </source>
</evidence>
<dbReference type="InterPro" id="IPR035926">
    <property type="entry name" value="NusB-like_sf"/>
</dbReference>
<dbReference type="GO" id="GO:0008173">
    <property type="term" value="F:RNA methyltransferase activity"/>
    <property type="evidence" value="ECO:0007669"/>
    <property type="project" value="InterPro"/>
</dbReference>
<dbReference type="InterPro" id="IPR006027">
    <property type="entry name" value="NusB_RsmB_TIM44"/>
</dbReference>
<feature type="binding site" evidence="6">
    <location>
        <position position="370"/>
    </location>
    <ligand>
        <name>S-adenosyl-L-methionine</name>
        <dbReference type="ChEBI" id="CHEBI:59789"/>
    </ligand>
</feature>
<keyword evidence="9" id="KW-1185">Reference proteome</keyword>
<dbReference type="OrthoDB" id="9810297at2"/>
<dbReference type="GO" id="GO:0003723">
    <property type="term" value="F:RNA binding"/>
    <property type="evidence" value="ECO:0007669"/>
    <property type="project" value="UniProtKB-UniRule"/>
</dbReference>
<dbReference type="PROSITE" id="PS51686">
    <property type="entry name" value="SAM_MT_RSMB_NOP"/>
    <property type="match status" value="1"/>
</dbReference>
<reference evidence="8 9" key="1">
    <citation type="submission" date="2017-02" db="EMBL/GenBank/DDBJ databases">
        <authorList>
            <person name="Peterson S.W."/>
        </authorList>
    </citation>
    <scope>NUCLEOTIDE SEQUENCE [LARGE SCALE GENOMIC DNA]</scope>
    <source>
        <strain evidence="8">Psychrobacter_piechaudii</strain>
    </source>
</reference>
<feature type="binding site" evidence="6">
    <location>
        <position position="335"/>
    </location>
    <ligand>
        <name>S-adenosyl-L-methionine</name>
        <dbReference type="ChEBI" id="CHEBI:59789"/>
    </ligand>
</feature>
<sequence length="532" mass="59100">MSNKPSNTTPNKTQNKNVRVAVINTLLSIQQGQSLSSLLDPLLNSLNGDDKGFAHALLLTTLRHWHATARLLDSLADNPIDELEVRTTIQLGITQLLYLNVADHAAIHETVEAVKHIDYARASGLVNAVLRKVANNPNKFRKKANRNHSLPNWLAQQLKADWREHYDELTQSLRQSAPMFLRVNGLQSDSESYLSQLAEAEIDAELVSLETSIKTGDADESVEIEQQLIELIDSVPVSRLPEFEEGIASVQDAHAQLAAPIIQSLLENKLANREGSDSIRLLDACAAPGGKLAHWLELLGVQESEQTGLFHVKQVDGEKNTINNNISKVELTAIDNEAPRITRIFENLERLQLPTPIVNSKLHLDIECVDATSWQSQPTDKDSDRGFDAILLDAPCTATGVIRRHPDITLLRTEEDVQHTAQLQEQILDNLWPQLKVGGYLLYVTCSILKQENVEQMQAFLTRHKDAVAVAFDDEQTNWGIDQAVGRQCLPVYKMTEALEPIAVDQDAEQKITVPVAGGDGFYYAVLRKVST</sequence>
<evidence type="ECO:0000313" key="9">
    <source>
        <dbReference type="Proteomes" id="UP000188357"/>
    </source>
</evidence>
<feature type="active site" description="Nucleophile" evidence="6">
    <location>
        <position position="446"/>
    </location>
</feature>
<dbReference type="InterPro" id="IPR049560">
    <property type="entry name" value="MeTrfase_RsmB-F_NOP2_cat"/>
</dbReference>
<feature type="domain" description="SAM-dependent MTase RsmB/NOP-type" evidence="7">
    <location>
        <begin position="169"/>
        <end position="530"/>
    </location>
</feature>
<dbReference type="InterPro" id="IPR029063">
    <property type="entry name" value="SAM-dependent_MTases_sf"/>
</dbReference>
<dbReference type="Gene3D" id="1.10.940.10">
    <property type="entry name" value="NusB-like"/>
    <property type="match status" value="1"/>
</dbReference>
<dbReference type="PANTHER" id="PTHR22807:SF61">
    <property type="entry name" value="NOL1_NOP2_SUN FAMILY PROTEIN _ ANTITERMINATION NUSB DOMAIN-CONTAINING PROTEIN"/>
    <property type="match status" value="1"/>
</dbReference>
<keyword evidence="3 6" id="KW-0808">Transferase</keyword>
<dbReference type="Proteomes" id="UP000188357">
    <property type="component" value="Unassembled WGS sequence"/>
</dbReference>
<dbReference type="Pfam" id="PF22458">
    <property type="entry name" value="RsmF-B_ferredox"/>
    <property type="match status" value="1"/>
</dbReference>
<dbReference type="SUPFAM" id="SSF48013">
    <property type="entry name" value="NusB-like"/>
    <property type="match status" value="1"/>
</dbReference>
<name>A0A1R4GVZ7_9GAMM</name>
<protein>
    <submittedName>
        <fullName evidence="8">Ribosomal RNA small subunit methyltransferase B</fullName>
        <ecNumber evidence="8">2.1.1.176</ecNumber>
    </submittedName>
</protein>
<dbReference type="Pfam" id="PF01029">
    <property type="entry name" value="NusB"/>
    <property type="match status" value="1"/>
</dbReference>
<feature type="binding site" evidence="6">
    <location>
        <position position="393"/>
    </location>
    <ligand>
        <name>S-adenosyl-L-methionine</name>
        <dbReference type="ChEBI" id="CHEBI:59789"/>
    </ligand>
</feature>
<feature type="binding site" evidence="6">
    <location>
        <begin position="285"/>
        <end position="291"/>
    </location>
    <ligand>
        <name>S-adenosyl-L-methionine</name>
        <dbReference type="ChEBI" id="CHEBI:59789"/>
    </ligand>
</feature>
<dbReference type="STRING" id="1945521.A1232T_01701"/>
<dbReference type="Gene3D" id="3.40.50.150">
    <property type="entry name" value="Vaccinia Virus protein VP39"/>
    <property type="match status" value="1"/>
</dbReference>
<evidence type="ECO:0000256" key="1">
    <source>
        <dbReference type="ARBA" id="ARBA00007494"/>
    </source>
</evidence>
<dbReference type="GO" id="GO:0006355">
    <property type="term" value="P:regulation of DNA-templated transcription"/>
    <property type="evidence" value="ECO:0007669"/>
    <property type="project" value="InterPro"/>
</dbReference>
<dbReference type="GO" id="GO:0001510">
    <property type="term" value="P:RNA methylation"/>
    <property type="evidence" value="ECO:0007669"/>
    <property type="project" value="InterPro"/>
</dbReference>
<dbReference type="SUPFAM" id="SSF53335">
    <property type="entry name" value="S-adenosyl-L-methionine-dependent methyltransferases"/>
    <property type="match status" value="1"/>
</dbReference>
<evidence type="ECO:0000256" key="5">
    <source>
        <dbReference type="ARBA" id="ARBA00022884"/>
    </source>
</evidence>
<dbReference type="Pfam" id="PF01189">
    <property type="entry name" value="Methyltr_RsmB-F"/>
    <property type="match status" value="1"/>
</dbReference>
<comment type="similarity">
    <text evidence="1 6">Belongs to the class I-like SAM-binding methyltransferase superfamily. RsmB/NOP family.</text>
</comment>
<dbReference type="PROSITE" id="PS01153">
    <property type="entry name" value="NOL1_NOP2_SUN"/>
    <property type="match status" value="1"/>
</dbReference>
<dbReference type="InterPro" id="IPR001678">
    <property type="entry name" value="MeTrfase_RsmB-F_NOP2_dom"/>
</dbReference>
<keyword evidence="5 6" id="KW-0694">RNA-binding</keyword>
<dbReference type="AlphaFoldDB" id="A0A1R4GVZ7"/>
<gene>
    <name evidence="8" type="primary">rsmB</name>
    <name evidence="8" type="ORF">A1232T_01701</name>
</gene>
<dbReference type="InterPro" id="IPR054728">
    <property type="entry name" value="RsmB-like_ferredoxin"/>
</dbReference>
<dbReference type="EC" id="2.1.1.176" evidence="8"/>
<dbReference type="InterPro" id="IPR023267">
    <property type="entry name" value="RCMT"/>
</dbReference>
<dbReference type="PANTHER" id="PTHR22807">
    <property type="entry name" value="NOP2 YEAST -RELATED NOL1/NOP2/FMU SUN DOMAIN-CONTAINING"/>
    <property type="match status" value="1"/>
</dbReference>
<evidence type="ECO:0000313" key="8">
    <source>
        <dbReference type="EMBL" id="SJM72369.1"/>
    </source>
</evidence>
<proteinExistence type="inferred from homology"/>
<evidence type="ECO:0000256" key="4">
    <source>
        <dbReference type="ARBA" id="ARBA00022691"/>
    </source>
</evidence>
<dbReference type="PRINTS" id="PR02008">
    <property type="entry name" value="RCMTFAMILY"/>
</dbReference>
<keyword evidence="2 6" id="KW-0489">Methyltransferase</keyword>
<organism evidence="8 9">
    <name type="scientific">Psychrobacter piechaudii</name>
    <dbReference type="NCBI Taxonomy" id="1945521"/>
    <lineage>
        <taxon>Bacteria</taxon>
        <taxon>Pseudomonadati</taxon>
        <taxon>Pseudomonadota</taxon>
        <taxon>Gammaproteobacteria</taxon>
        <taxon>Moraxellales</taxon>
        <taxon>Moraxellaceae</taxon>
        <taxon>Psychrobacter</taxon>
    </lineage>
</organism>
<evidence type="ECO:0000259" key="7">
    <source>
        <dbReference type="PROSITE" id="PS51686"/>
    </source>
</evidence>
<accession>A0A1R4GVZ7</accession>
<evidence type="ECO:0000256" key="2">
    <source>
        <dbReference type="ARBA" id="ARBA00022603"/>
    </source>
</evidence>
<dbReference type="RefSeq" id="WP_077451417.1">
    <property type="nucleotide sequence ID" value="NZ_FUGE01000163.1"/>
</dbReference>
<keyword evidence="4 6" id="KW-0949">S-adenosyl-L-methionine</keyword>